<dbReference type="Pfam" id="PF00628">
    <property type="entry name" value="PHD"/>
    <property type="match status" value="1"/>
</dbReference>
<evidence type="ECO:0000256" key="7">
    <source>
        <dbReference type="ARBA" id="ARBA00022723"/>
    </source>
</evidence>
<dbReference type="Gene3D" id="3.30.1370.10">
    <property type="entry name" value="K Homology domain, type 1"/>
    <property type="match status" value="1"/>
</dbReference>
<dbReference type="OrthoDB" id="308383at2759"/>
<comment type="subcellular location">
    <subcellularLocation>
        <location evidence="2">Chromosome</location>
    </subcellularLocation>
    <subcellularLocation>
        <location evidence="1">Nucleus</location>
    </subcellularLocation>
</comment>
<feature type="compositionally biased region" description="Low complexity" evidence="15">
    <location>
        <begin position="2470"/>
        <end position="2480"/>
    </location>
</feature>
<dbReference type="InterPro" id="IPR046341">
    <property type="entry name" value="SET_dom_sf"/>
</dbReference>
<dbReference type="GO" id="GO:0005694">
    <property type="term" value="C:chromosome"/>
    <property type="evidence" value="ECO:0007669"/>
    <property type="project" value="UniProtKB-SubCell"/>
</dbReference>
<feature type="compositionally biased region" description="Low complexity" evidence="15">
    <location>
        <begin position="2340"/>
        <end position="2351"/>
    </location>
</feature>
<dbReference type="SUPFAM" id="SSF57903">
    <property type="entry name" value="FYVE/PHD zinc finger"/>
    <property type="match status" value="1"/>
</dbReference>
<keyword evidence="3" id="KW-0158">Chromosome</keyword>
<feature type="compositionally biased region" description="Polar residues" evidence="15">
    <location>
        <begin position="2265"/>
        <end position="2280"/>
    </location>
</feature>
<feature type="region of interest" description="Disordered" evidence="15">
    <location>
        <begin position="1966"/>
        <end position="1996"/>
    </location>
</feature>
<feature type="compositionally biased region" description="Acidic residues" evidence="15">
    <location>
        <begin position="480"/>
        <end position="508"/>
    </location>
</feature>
<feature type="region of interest" description="Disordered" evidence="15">
    <location>
        <begin position="1134"/>
        <end position="1164"/>
    </location>
</feature>
<feature type="compositionally biased region" description="Basic and acidic residues" evidence="15">
    <location>
        <begin position="1974"/>
        <end position="1985"/>
    </location>
</feature>
<feature type="coiled-coil region" evidence="14">
    <location>
        <begin position="1392"/>
        <end position="1513"/>
    </location>
</feature>
<evidence type="ECO:0000256" key="11">
    <source>
        <dbReference type="ARBA" id="ARBA00023242"/>
    </source>
</evidence>
<dbReference type="Pfam" id="PF17907">
    <property type="entry name" value="AWS"/>
    <property type="match status" value="1"/>
</dbReference>
<dbReference type="InterPro" id="IPR004087">
    <property type="entry name" value="KH_dom"/>
</dbReference>
<dbReference type="InterPro" id="IPR013083">
    <property type="entry name" value="Znf_RING/FYVE/PHD"/>
</dbReference>
<keyword evidence="21" id="KW-1185">Reference proteome</keyword>
<name>A0A0V0QM94_PSEPJ</name>
<comment type="caution">
    <text evidence="20">The sequence shown here is derived from an EMBL/GenBank/DDBJ whole genome shotgun (WGS) entry which is preliminary data.</text>
</comment>
<feature type="compositionally biased region" description="Low complexity" evidence="15">
    <location>
        <begin position="1781"/>
        <end position="1794"/>
    </location>
</feature>
<evidence type="ECO:0000313" key="20">
    <source>
        <dbReference type="EMBL" id="KRX03378.1"/>
    </source>
</evidence>
<dbReference type="SUPFAM" id="SSF54791">
    <property type="entry name" value="Eukaryotic type KH-domain (KH-domain type I)"/>
    <property type="match status" value="1"/>
</dbReference>
<feature type="region of interest" description="Disordered" evidence="15">
    <location>
        <begin position="364"/>
        <end position="408"/>
    </location>
</feature>
<evidence type="ECO:0000256" key="15">
    <source>
        <dbReference type="SAM" id="MobiDB-lite"/>
    </source>
</evidence>
<feature type="compositionally biased region" description="Low complexity" evidence="15">
    <location>
        <begin position="1588"/>
        <end position="1599"/>
    </location>
</feature>
<feature type="compositionally biased region" description="Acidic residues" evidence="15">
    <location>
        <begin position="395"/>
        <end position="408"/>
    </location>
</feature>
<keyword evidence="6" id="KW-0949">S-adenosyl-L-methionine</keyword>
<evidence type="ECO:0000259" key="17">
    <source>
        <dbReference type="PROSITE" id="PS50280"/>
    </source>
</evidence>
<dbReference type="GO" id="GO:0005634">
    <property type="term" value="C:nucleus"/>
    <property type="evidence" value="ECO:0007669"/>
    <property type="project" value="UniProtKB-SubCell"/>
</dbReference>
<feature type="compositionally biased region" description="Polar residues" evidence="15">
    <location>
        <begin position="2560"/>
        <end position="2585"/>
    </location>
</feature>
<feature type="compositionally biased region" description="Basic residues" evidence="15">
    <location>
        <begin position="2385"/>
        <end position="2397"/>
    </location>
</feature>
<evidence type="ECO:0000256" key="8">
    <source>
        <dbReference type="ARBA" id="ARBA00022771"/>
    </source>
</evidence>
<keyword evidence="4" id="KW-0489">Methyltransferase</keyword>
<feature type="region of interest" description="Disordered" evidence="15">
    <location>
        <begin position="1363"/>
        <end position="1385"/>
    </location>
</feature>
<dbReference type="SMART" id="SM00249">
    <property type="entry name" value="PHD"/>
    <property type="match status" value="1"/>
</dbReference>
<feature type="compositionally biased region" description="Polar residues" evidence="15">
    <location>
        <begin position="2297"/>
        <end position="2312"/>
    </location>
</feature>
<dbReference type="PANTHER" id="PTHR22884">
    <property type="entry name" value="SET DOMAIN PROTEINS"/>
    <property type="match status" value="1"/>
</dbReference>
<feature type="compositionally biased region" description="Polar residues" evidence="15">
    <location>
        <begin position="2352"/>
        <end position="2366"/>
    </location>
</feature>
<feature type="compositionally biased region" description="Low complexity" evidence="15">
    <location>
        <begin position="1291"/>
        <end position="1304"/>
    </location>
</feature>
<dbReference type="PROSITE" id="PS51215">
    <property type="entry name" value="AWS"/>
    <property type="match status" value="1"/>
</dbReference>
<accession>A0A0V0QM94</accession>
<evidence type="ECO:0000259" key="16">
    <source>
        <dbReference type="PROSITE" id="PS50016"/>
    </source>
</evidence>
<dbReference type="PROSITE" id="PS50868">
    <property type="entry name" value="POST_SET"/>
    <property type="match status" value="1"/>
</dbReference>
<feature type="compositionally biased region" description="Basic residues" evidence="15">
    <location>
        <begin position="381"/>
        <end position="390"/>
    </location>
</feature>
<evidence type="ECO:0000256" key="6">
    <source>
        <dbReference type="ARBA" id="ARBA00022691"/>
    </source>
</evidence>
<feature type="domain" description="AWS" evidence="19">
    <location>
        <begin position="89"/>
        <end position="149"/>
    </location>
</feature>
<dbReference type="GO" id="GO:0008270">
    <property type="term" value="F:zinc ion binding"/>
    <property type="evidence" value="ECO:0007669"/>
    <property type="project" value="UniProtKB-KW"/>
</dbReference>
<evidence type="ECO:0000256" key="13">
    <source>
        <dbReference type="PROSITE-ProRule" id="PRU00146"/>
    </source>
</evidence>
<protein>
    <submittedName>
        <fullName evidence="20">Zinc finger, FYVE/PHD-type</fullName>
    </submittedName>
</protein>
<feature type="compositionally biased region" description="Polar residues" evidence="15">
    <location>
        <begin position="2074"/>
        <end position="2100"/>
    </location>
</feature>
<dbReference type="CDD" id="cd00105">
    <property type="entry name" value="KH-I"/>
    <property type="match status" value="1"/>
</dbReference>
<feature type="coiled-coil region" evidence="14">
    <location>
        <begin position="1326"/>
        <end position="1360"/>
    </location>
</feature>
<feature type="region of interest" description="Disordered" evidence="15">
    <location>
        <begin position="1529"/>
        <end position="1599"/>
    </location>
</feature>
<dbReference type="SMART" id="SM00322">
    <property type="entry name" value="KH"/>
    <property type="match status" value="1"/>
</dbReference>
<dbReference type="InterPro" id="IPR006560">
    <property type="entry name" value="AWS_dom"/>
</dbReference>
<dbReference type="InterPro" id="IPR001965">
    <property type="entry name" value="Znf_PHD"/>
</dbReference>
<feature type="compositionally biased region" description="Polar residues" evidence="15">
    <location>
        <begin position="2322"/>
        <end position="2335"/>
    </location>
</feature>
<dbReference type="InterPro" id="IPR003616">
    <property type="entry name" value="Post-SET_dom"/>
</dbReference>
<feature type="domain" description="Post-SET" evidence="18">
    <location>
        <begin position="275"/>
        <end position="291"/>
    </location>
</feature>
<evidence type="ECO:0000256" key="12">
    <source>
        <dbReference type="PROSITE-ProRule" id="PRU00117"/>
    </source>
</evidence>
<feature type="compositionally biased region" description="Low complexity" evidence="15">
    <location>
        <begin position="2544"/>
        <end position="2555"/>
    </location>
</feature>
<dbReference type="InParanoid" id="A0A0V0QM94"/>
<evidence type="ECO:0000256" key="5">
    <source>
        <dbReference type="ARBA" id="ARBA00022679"/>
    </source>
</evidence>
<feature type="compositionally biased region" description="Basic and acidic residues" evidence="15">
    <location>
        <begin position="2173"/>
        <end position="2193"/>
    </location>
</feature>
<evidence type="ECO:0000256" key="10">
    <source>
        <dbReference type="ARBA" id="ARBA00022853"/>
    </source>
</evidence>
<feature type="compositionally biased region" description="Polar residues" evidence="15">
    <location>
        <begin position="1675"/>
        <end position="1684"/>
    </location>
</feature>
<dbReference type="InterPro" id="IPR036612">
    <property type="entry name" value="KH_dom_type_1_sf"/>
</dbReference>
<evidence type="ECO:0000313" key="21">
    <source>
        <dbReference type="Proteomes" id="UP000054937"/>
    </source>
</evidence>
<dbReference type="SMART" id="SM00317">
    <property type="entry name" value="SET"/>
    <property type="match status" value="1"/>
</dbReference>
<feature type="compositionally biased region" description="Basic and acidic residues" evidence="15">
    <location>
        <begin position="2448"/>
        <end position="2457"/>
    </location>
</feature>
<evidence type="ECO:0000256" key="2">
    <source>
        <dbReference type="ARBA" id="ARBA00004286"/>
    </source>
</evidence>
<organism evidence="20 21">
    <name type="scientific">Pseudocohnilembus persalinus</name>
    <name type="common">Ciliate</name>
    <dbReference type="NCBI Taxonomy" id="266149"/>
    <lineage>
        <taxon>Eukaryota</taxon>
        <taxon>Sar</taxon>
        <taxon>Alveolata</taxon>
        <taxon>Ciliophora</taxon>
        <taxon>Intramacronucleata</taxon>
        <taxon>Oligohymenophorea</taxon>
        <taxon>Scuticociliatia</taxon>
        <taxon>Philasterida</taxon>
        <taxon>Pseudocohnilembidae</taxon>
        <taxon>Pseudocohnilembus</taxon>
    </lineage>
</organism>
<feature type="compositionally biased region" description="Basic residues" evidence="15">
    <location>
        <begin position="1843"/>
        <end position="1855"/>
    </location>
</feature>
<proteinExistence type="predicted"/>
<dbReference type="EMBL" id="LDAU01000133">
    <property type="protein sequence ID" value="KRX03378.1"/>
    <property type="molecule type" value="Genomic_DNA"/>
</dbReference>
<dbReference type="PROSITE" id="PS50016">
    <property type="entry name" value="ZF_PHD_2"/>
    <property type="match status" value="1"/>
</dbReference>
<evidence type="ECO:0000259" key="18">
    <source>
        <dbReference type="PROSITE" id="PS50868"/>
    </source>
</evidence>
<feature type="region of interest" description="Disordered" evidence="15">
    <location>
        <begin position="1290"/>
        <end position="1309"/>
    </location>
</feature>
<feature type="compositionally biased region" description="Low complexity" evidence="15">
    <location>
        <begin position="2500"/>
        <end position="2524"/>
    </location>
</feature>
<feature type="domain" description="SET" evidence="17">
    <location>
        <begin position="143"/>
        <end position="268"/>
    </location>
</feature>
<feature type="region of interest" description="Disordered" evidence="15">
    <location>
        <begin position="1661"/>
        <end position="1684"/>
    </location>
</feature>
<keyword evidence="5" id="KW-0808">Transferase</keyword>
<dbReference type="SMART" id="SM00570">
    <property type="entry name" value="AWS"/>
    <property type="match status" value="1"/>
</dbReference>
<feature type="region of interest" description="Disordered" evidence="15">
    <location>
        <begin position="1187"/>
        <end position="1210"/>
    </location>
</feature>
<dbReference type="GO" id="GO:0003723">
    <property type="term" value="F:RNA binding"/>
    <property type="evidence" value="ECO:0007669"/>
    <property type="project" value="UniProtKB-UniRule"/>
</dbReference>
<keyword evidence="11" id="KW-0539">Nucleus</keyword>
<keyword evidence="8 13" id="KW-0863">Zinc-finger</keyword>
<dbReference type="InterPro" id="IPR019787">
    <property type="entry name" value="Znf_PHD-finger"/>
</dbReference>
<dbReference type="InterPro" id="IPR011011">
    <property type="entry name" value="Znf_FYVE_PHD"/>
</dbReference>
<feature type="compositionally biased region" description="Basic and acidic residues" evidence="15">
    <location>
        <begin position="2398"/>
        <end position="2430"/>
    </location>
</feature>
<feature type="compositionally biased region" description="Polar residues" evidence="15">
    <location>
        <begin position="1187"/>
        <end position="1207"/>
    </location>
</feature>
<dbReference type="PROSITE" id="PS50280">
    <property type="entry name" value="SET"/>
    <property type="match status" value="1"/>
</dbReference>
<sequence length="2585" mass="303686">MSNEQAQIEEEGENEFLKNDAKKVKESVRIEQEKPVEQKLDKTEASAKTYKKMLQEDPLKREWFIDALQQFESIKKNIFLDRKRRKFNKDDDFCTCRPKEGKVEKSLIPKGVVYNCGEGCINRLMSTECTNETCQCGSLCQNRRFQKHQDALIFPKPEGDKGFGLIAGQFIKKGTFICQYIGEVFNINSEIGKQRCEEYKNSVCTYMMKISKNEVIDPTYKGSLARFINHSCDPNCQTQKWQIKGETCIGVFAVKDILMGEELSFDYGFDSFLTPLTKCLCGSELCRGYLGQKPTDMTLEEWYDHLDNMPCTICGINQDDDDDKLLLCDLCNRGFHTFCLKPPLLEIPKDAWFCSECKEKQNQQSQEDKERKEKEKIENYKKKKQKRSKKMYQESESEEEQEEEFDEEYNERFNLIKEIEDEADGRLYNMQYDTDLVSDTQKIKLKRKKKDILKKKEEQKKTLKKRKTGKRREGASAENMDIESGEELDAEKDEEESGYEEEEEEDQEMQQQQIQSKNKEVTEAYQNQIRRQSKNHEMKKLAEVKFQEYLKNHEELLEQLNKVNDEQQKNLEEGQELDENINDQKKITMLMSKIQIHLFKSNLILFENLKLNVFWDHSSSSRDLFQQSAEVTVSGQTSSVDLLQKFLKCMADVSQNVRNSLGIVEARIQIPAIYLKRIIGHNHANINRMESQSGVNIIYDKRYVNDICYSLDTKVSLLLKGQKENIIQVYDDIQEKIKSYEVHRVYLSPIENKVVSKNLALFKKMQLKSEFRLHREPPFKEVNHPFFYIPVKEKELALIGTKEENDITLKEVLEQINRYKEKEEYQSVNYLLPFYMKQKSLQIKQQIEKQLEHMKVIVNDPVLPRKNLTFSIFGPQDKKEQAIKIMENMLNQEDSANDYGSYRREGSSGFNVEEYQNKMMYQMTKYLFKYTQNTFLTYDTSFMKNWDIITPYFTKEWNLILKRDQEIQEGRVDNYKSTFYDTIKKYIINKDYDTQLYACFISKNIKMIQLFDQKRNITNLNDNNNMISPEQEMENSQQYNSNSRFIKYKEDNYIYNTISLIKRIATNMIRQNQENTLRYYKTIFDRSNLKKNAVAYNHLRDQFQAVNFYETVQMPSNYSSSSYQEEKSYVHTKSNKFTTHPNSQRFTNSMGSSTNLQKGSLSQRNRNKFTDSLVNISPNLPQNIQNRQVPQTQHENQSVEQKQVTQSKSEDQELELLTINNQPVMQGEINTILSSKPDQVSLGTLNQGNKINTPSDSENLLSKLVQGQSVNQEQNQPKSTKNLQIEERSENNNNININNNQGNNKVSLTNKMDIEVPRTKVEPPKISEKDQELEKIQKQINDLLNQKQKIEEEKNKQLLLQKSKQMPVTQQSQQTSMQNKQQQQPTTLQLQLLQFQQEQQQKQDQQQKAEQQGDNNIIQTQSLLKSTQNQEKIEQEQQNLLKQKQQKTKKRISKFGDCAVINQQETSLQYQLQQYQKQLQSSTNSQQELHQQQKQNQQNIDQLLKQQNSLQQKQLEEKVQIQSYNKNNLGENKQLNQGGQNYQTNQYKSGVDTDHSDTVQISPPPVFNNGSNFQQQQKMKADKEMSLENQQKKVNQYQQQQSQLEGKQVQELQQQQQEEQVFLSNKDEKKGKQNLQQIKINMNDFMQAHNFQIQVLKPKQSVNPQGNQNEENQQHYGNKSENKQQQIDFSQMNNQTIKNIQTQQQLQQSQKTQSQQQEIQSQQLLQQQQQQQQIQGLEKGEIVEQGQILSTQQQQDFSQQLQQQQQQQQQQKQEDQRGKQLQELIDSSSSSSSSSDEDQQNSQIDLDQKNMENEFDDDSYSNNRMELYGKRKMTSGKDEYKGYQRRGKSSKKWGKSGRGGSFSEQEGDMDDDYYYNENNAGYNEEGSFIGRDRIDDYSSDQYQQLGASRYGKRYGENINTYNRQRGYGKIRDNYKKLGNKMNYKPYHKDDTYAQNYRKKGLGIRQYNQGGFVPREPREPYSREQSSDIDENNINNIRGFRGKEREWNREKEKDYKDQFIREKDREGSSESYGKMGINLKYKGFGKSNRQTAHSQSQGKSRSKRSSPSLSENEEGQLSQDEPKNNTQYAGQQKYDNYSGRRNIQRDFRGSRYSGWGNSGYNRRGRMESYDDDNQNETYGYQRGKEQKLKRDKRTSQSPIGKRYTGFSMNPYGKEGNKDEKLNDNDSSQEKEKNNSKFKSKSRSNESKSKSKKRSRSRSKSYNNNKNQYGVNYGKQRLQKERFQGKFRSPSPQGQYKIGKGGYDNYKGQSKFSYYPSQQGDLRNSKDDLPYYQKRHGRFQQQDYYKGNYNNQRKTYYGKRDRFYNNQSMNQQDNYQMRKSRSSSSSSIEKSQSNFKNQIESENAQFNSRKMEGKNFRQRSRSENNQKVKKHKKHKHNKDKVKDKEKDRNKEREKEKGKGRDKERESSADSKSSDNSNIIRKGEYQQSIQETDKQMESKKQQKYQKQVLNNKSSSSSSSSRSSPNRQGKIKNSELQHKIRQQSSESNKQLNNNSSNINASAANRRASGMYSNTYHARYQGHQKESEFSPNSKKNSSKFGFVSRFSSLPSSQNIQGLGNLNKQINNTNK</sequence>
<evidence type="ECO:0000256" key="9">
    <source>
        <dbReference type="ARBA" id="ARBA00022833"/>
    </source>
</evidence>
<keyword evidence="12" id="KW-0694">RNA-binding</keyword>
<dbReference type="PROSITE" id="PS50084">
    <property type="entry name" value="KH_TYPE_1"/>
    <property type="match status" value="1"/>
</dbReference>
<keyword evidence="7" id="KW-0479">Metal-binding</keyword>
<dbReference type="Gene3D" id="2.170.270.10">
    <property type="entry name" value="SET domain"/>
    <property type="match status" value="1"/>
</dbReference>
<evidence type="ECO:0000256" key="4">
    <source>
        <dbReference type="ARBA" id="ARBA00022603"/>
    </source>
</evidence>
<reference evidence="20 21" key="1">
    <citation type="journal article" date="2015" name="Sci. Rep.">
        <title>Genome of the facultative scuticociliatosis pathogen Pseudocohnilembus persalinus provides insight into its virulence through horizontal gene transfer.</title>
        <authorList>
            <person name="Xiong J."/>
            <person name="Wang G."/>
            <person name="Cheng J."/>
            <person name="Tian M."/>
            <person name="Pan X."/>
            <person name="Warren A."/>
            <person name="Jiang C."/>
            <person name="Yuan D."/>
            <person name="Miao W."/>
        </authorList>
    </citation>
    <scope>NUCLEOTIDE SEQUENCE [LARGE SCALE GENOMIC DNA]</scope>
    <source>
        <strain evidence="20">36N120E</strain>
    </source>
</reference>
<feature type="compositionally biased region" description="Polar residues" evidence="15">
    <location>
        <begin position="1568"/>
        <end position="1578"/>
    </location>
</feature>
<feature type="domain" description="PHD-type" evidence="16">
    <location>
        <begin position="308"/>
        <end position="360"/>
    </location>
</feature>
<evidence type="ECO:0000259" key="19">
    <source>
        <dbReference type="PROSITE" id="PS51215"/>
    </source>
</evidence>
<keyword evidence="9" id="KW-0862">Zinc</keyword>
<evidence type="ECO:0000256" key="1">
    <source>
        <dbReference type="ARBA" id="ARBA00004123"/>
    </source>
</evidence>
<feature type="compositionally biased region" description="Low complexity" evidence="15">
    <location>
        <begin position="1534"/>
        <end position="1547"/>
    </location>
</feature>
<evidence type="ECO:0000256" key="14">
    <source>
        <dbReference type="SAM" id="Coils"/>
    </source>
</evidence>
<feature type="region of interest" description="Disordered" evidence="15">
    <location>
        <begin position="1"/>
        <end position="20"/>
    </location>
</feature>
<dbReference type="Proteomes" id="UP000054937">
    <property type="component" value="Unassembled WGS sequence"/>
</dbReference>
<keyword evidence="14" id="KW-0175">Coiled coil</keyword>
<dbReference type="InterPro" id="IPR050777">
    <property type="entry name" value="SET2_Histone-Lys_MeTrsfase"/>
</dbReference>
<gene>
    <name evidence="20" type="ORF">PPERSA_12657</name>
</gene>
<feature type="compositionally biased region" description="Basic residues" evidence="15">
    <location>
        <begin position="2208"/>
        <end position="2217"/>
    </location>
</feature>
<dbReference type="InterPro" id="IPR001214">
    <property type="entry name" value="SET_dom"/>
</dbReference>
<dbReference type="CDD" id="cd10531">
    <property type="entry name" value="SET_SETD2-like"/>
    <property type="match status" value="1"/>
</dbReference>
<dbReference type="Gene3D" id="3.30.40.10">
    <property type="entry name" value="Zinc/RING finger domain, C3HC4 (zinc finger)"/>
    <property type="match status" value="1"/>
</dbReference>
<feature type="region of interest" description="Disordered" evidence="15">
    <location>
        <begin position="456"/>
        <end position="524"/>
    </location>
</feature>
<dbReference type="GO" id="GO:0032259">
    <property type="term" value="P:methylation"/>
    <property type="evidence" value="ECO:0007669"/>
    <property type="project" value="UniProtKB-KW"/>
</dbReference>
<dbReference type="Pfam" id="PF00856">
    <property type="entry name" value="SET"/>
    <property type="match status" value="1"/>
</dbReference>
<dbReference type="GO" id="GO:0042054">
    <property type="term" value="F:histone methyltransferase activity"/>
    <property type="evidence" value="ECO:0007669"/>
    <property type="project" value="InterPro"/>
</dbReference>
<evidence type="ECO:0000256" key="3">
    <source>
        <dbReference type="ARBA" id="ARBA00022454"/>
    </source>
</evidence>
<dbReference type="SUPFAM" id="SSF82199">
    <property type="entry name" value="SET domain"/>
    <property type="match status" value="1"/>
</dbReference>
<keyword evidence="10" id="KW-0156">Chromatin regulator</keyword>
<feature type="region of interest" description="Disordered" evidence="15">
    <location>
        <begin position="2039"/>
        <end position="2585"/>
    </location>
</feature>
<feature type="compositionally biased region" description="Basic and acidic residues" evidence="15">
    <location>
        <begin position="2367"/>
        <end position="2384"/>
    </location>
</feature>
<feature type="compositionally biased region" description="Low complexity" evidence="15">
    <location>
        <begin position="2053"/>
        <end position="2069"/>
    </location>
</feature>
<feature type="region of interest" description="Disordered" evidence="15">
    <location>
        <begin position="1764"/>
        <end position="1869"/>
    </location>
</feature>
<feature type="compositionally biased region" description="Basic and acidic residues" evidence="15">
    <location>
        <begin position="364"/>
        <end position="380"/>
    </location>
</feature>